<dbReference type="Proteomes" id="UP000069272">
    <property type="component" value="Chromosome 3L"/>
</dbReference>
<protein>
    <submittedName>
        <fullName evidence="1">Uncharacterized protein</fullName>
    </submittedName>
</protein>
<name>A0A182FXQ3_ANOAL</name>
<keyword evidence="2" id="KW-1185">Reference proteome</keyword>
<dbReference type="VEuPathDB" id="VectorBase:AALB014420"/>
<accession>A0A182FXQ3</accession>
<evidence type="ECO:0000313" key="1">
    <source>
        <dbReference type="EnsemblMetazoa" id="AALB014420-PA"/>
    </source>
</evidence>
<organism evidence="1 2">
    <name type="scientific">Anopheles albimanus</name>
    <name type="common">New world malaria mosquito</name>
    <dbReference type="NCBI Taxonomy" id="7167"/>
    <lineage>
        <taxon>Eukaryota</taxon>
        <taxon>Metazoa</taxon>
        <taxon>Ecdysozoa</taxon>
        <taxon>Arthropoda</taxon>
        <taxon>Hexapoda</taxon>
        <taxon>Insecta</taxon>
        <taxon>Pterygota</taxon>
        <taxon>Neoptera</taxon>
        <taxon>Endopterygota</taxon>
        <taxon>Diptera</taxon>
        <taxon>Nematocera</taxon>
        <taxon>Culicoidea</taxon>
        <taxon>Culicidae</taxon>
        <taxon>Anophelinae</taxon>
        <taxon>Anopheles</taxon>
    </lineage>
</organism>
<dbReference type="AlphaFoldDB" id="A0A182FXQ3"/>
<proteinExistence type="predicted"/>
<reference evidence="1 2" key="1">
    <citation type="journal article" date="2017" name="G3 (Bethesda)">
        <title>The Physical Genome Mapping of Anopheles albimanus Corrected Scaffold Misassemblies and Identified Interarm Rearrangements in Genus Anopheles.</title>
        <authorList>
            <person name="Artemov G.N."/>
            <person name="Peery A.N."/>
            <person name="Jiang X."/>
            <person name="Tu Z."/>
            <person name="Stegniy V.N."/>
            <person name="Sharakhova M.V."/>
            <person name="Sharakhov I.V."/>
        </authorList>
    </citation>
    <scope>NUCLEOTIDE SEQUENCE [LARGE SCALE GENOMIC DNA]</scope>
    <source>
        <strain evidence="1 2">ALBI9_A</strain>
    </source>
</reference>
<reference evidence="1" key="2">
    <citation type="submission" date="2022-08" db="UniProtKB">
        <authorList>
            <consortium name="EnsemblMetazoa"/>
        </authorList>
    </citation>
    <scope>IDENTIFICATION</scope>
    <source>
        <strain evidence="1">STECLA/ALBI9_A</strain>
    </source>
</reference>
<evidence type="ECO:0000313" key="2">
    <source>
        <dbReference type="Proteomes" id="UP000069272"/>
    </source>
</evidence>
<sequence>MFNTSSEWAHIIGTTHTQRSPTASVAGCGSGSDFGGQSKNRLLHFFLGARIEGRRGAANLRRASLRVLTLFIRAIIAHDSAVQIVVIDHLKLTFLYLLKLYLC</sequence>
<dbReference type="EnsemblMetazoa" id="AALB014420-RA">
    <property type="protein sequence ID" value="AALB014420-PA"/>
    <property type="gene ID" value="AALB014420"/>
</dbReference>